<dbReference type="Gene3D" id="3.20.20.40">
    <property type="entry name" value="1, 4-beta cellobiohydrolase"/>
    <property type="match status" value="1"/>
</dbReference>
<reference evidence="3" key="1">
    <citation type="journal article" date="2019" name="Int. J. Syst. Evol. Microbiol.">
        <title>The Global Catalogue of Microorganisms (GCM) 10K type strain sequencing project: providing services to taxonomists for standard genome sequencing and annotation.</title>
        <authorList>
            <consortium name="The Broad Institute Genomics Platform"/>
            <consortium name="The Broad Institute Genome Sequencing Center for Infectious Disease"/>
            <person name="Wu L."/>
            <person name="Ma J."/>
        </authorList>
    </citation>
    <scope>NUCLEOTIDE SEQUENCE [LARGE SCALE GENOMIC DNA]</scope>
    <source>
        <strain evidence="3">KLKA75</strain>
    </source>
</reference>
<dbReference type="EMBL" id="JBHSIT010000010">
    <property type="protein sequence ID" value="MFC4911935.1"/>
    <property type="molecule type" value="Genomic_DNA"/>
</dbReference>
<dbReference type="PANTHER" id="PTHR34876">
    <property type="match status" value="1"/>
</dbReference>
<keyword evidence="3" id="KW-1185">Reference proteome</keyword>
<dbReference type="SUPFAM" id="SSF51989">
    <property type="entry name" value="Glycosyl hydrolases family 6, cellulases"/>
    <property type="match status" value="1"/>
</dbReference>
<keyword evidence="1" id="KW-0326">Glycosidase</keyword>
<protein>
    <recommendedName>
        <fullName evidence="1">Glucanase</fullName>
        <ecNumber evidence="1">3.2.1.-</ecNumber>
    </recommendedName>
</protein>
<organism evidence="2 3">
    <name type="scientific">Actinomadura gamaensis</name>
    <dbReference type="NCBI Taxonomy" id="1763541"/>
    <lineage>
        <taxon>Bacteria</taxon>
        <taxon>Bacillati</taxon>
        <taxon>Actinomycetota</taxon>
        <taxon>Actinomycetes</taxon>
        <taxon>Streptosporangiales</taxon>
        <taxon>Thermomonosporaceae</taxon>
        <taxon>Actinomadura</taxon>
    </lineage>
</organism>
<feature type="signal peptide" evidence="1">
    <location>
        <begin position="1"/>
        <end position="26"/>
    </location>
</feature>
<dbReference type="PANTHER" id="PTHR34876:SF4">
    <property type="entry name" value="1,4-BETA-D-GLUCAN CELLOBIOHYDROLASE C-RELATED"/>
    <property type="match status" value="1"/>
</dbReference>
<comment type="caution">
    <text evidence="2">The sequence shown here is derived from an EMBL/GenBank/DDBJ whole genome shotgun (WGS) entry which is preliminary data.</text>
</comment>
<dbReference type="PRINTS" id="PR00733">
    <property type="entry name" value="GLHYDRLASE6"/>
</dbReference>
<evidence type="ECO:0000256" key="1">
    <source>
        <dbReference type="RuleBase" id="RU361186"/>
    </source>
</evidence>
<dbReference type="InterPro" id="IPR016288">
    <property type="entry name" value="Beta_cellobiohydrolase"/>
</dbReference>
<dbReference type="PROSITE" id="PS51257">
    <property type="entry name" value="PROKAR_LIPOPROTEIN"/>
    <property type="match status" value="1"/>
</dbReference>
<sequence length="327" mass="33463">MMRAVIPLVVAVAVGAAGCSSGGASAARVSADQVEGAAASPFYVDPGTQAAAWVKAHPRDARAPKIKTAIVARPGARWFGNWSGDISRAVSGYVGAAKSKGKTPVLVAYNITDRDCGGASHGGAGSSAAYRTWISKFAAAVGNRPAIVVIEPDAVAQLDCLPAAAQKTRTALLKYATEQFKAKAPKARAYLDGGNAHWVAPATMATRLNAAGVKNVRGFSVNVSNFFTTAESSAYAKKVDSALSSKYRYTRGFVIDTSRNGHGGTPGKWCNPAGAKLGTVPQVGGSGADDLLWVKTPGESDGPCGVGPGVPAGTFSPDLAMRLINGR</sequence>
<dbReference type="Proteomes" id="UP001595872">
    <property type="component" value="Unassembled WGS sequence"/>
</dbReference>
<dbReference type="Pfam" id="PF01341">
    <property type="entry name" value="Glyco_hydro_6"/>
    <property type="match status" value="1"/>
</dbReference>
<name>A0ABV9U997_9ACTN</name>
<proteinExistence type="inferred from homology"/>
<dbReference type="PIRSF" id="PIRSF001100">
    <property type="entry name" value="Beta_cellobiohydrolase"/>
    <property type="match status" value="1"/>
</dbReference>
<keyword evidence="1" id="KW-0136">Cellulose degradation</keyword>
<feature type="chain" id="PRO_5045008167" description="Glucanase" evidence="1">
    <location>
        <begin position="27"/>
        <end position="327"/>
    </location>
</feature>
<dbReference type="InterPro" id="IPR036434">
    <property type="entry name" value="Beta_cellobiohydrolase_sf"/>
</dbReference>
<keyword evidence="1" id="KW-0732">Signal</keyword>
<evidence type="ECO:0000313" key="2">
    <source>
        <dbReference type="EMBL" id="MFC4911935.1"/>
    </source>
</evidence>
<keyword evidence="1 2" id="KW-0378">Hydrolase</keyword>
<dbReference type="GO" id="GO:0016787">
    <property type="term" value="F:hydrolase activity"/>
    <property type="evidence" value="ECO:0007669"/>
    <property type="project" value="UniProtKB-KW"/>
</dbReference>
<keyword evidence="1" id="KW-0119">Carbohydrate metabolism</keyword>
<keyword evidence="1" id="KW-0624">Polysaccharide degradation</keyword>
<dbReference type="EC" id="3.2.1.-" evidence="1"/>
<evidence type="ECO:0000313" key="3">
    <source>
        <dbReference type="Proteomes" id="UP001595872"/>
    </source>
</evidence>
<accession>A0ABV9U997</accession>
<comment type="similarity">
    <text evidence="1">Belongs to the glycosyl hydrolase family 6.</text>
</comment>
<gene>
    <name evidence="2" type="ORF">ACFPCY_31830</name>
</gene>
<dbReference type="RefSeq" id="WP_378261336.1">
    <property type="nucleotide sequence ID" value="NZ_JBHSIT010000010.1"/>
</dbReference>